<dbReference type="EMBL" id="HBGS01042625">
    <property type="protein sequence ID" value="CAD9453136.1"/>
    <property type="molecule type" value="Transcribed_RNA"/>
</dbReference>
<evidence type="ECO:0000256" key="2">
    <source>
        <dbReference type="SAM" id="Phobius"/>
    </source>
</evidence>
<sequence length="348" mass="38184">MKTTWMVPFRHKKELKLNGNKLTGEIPSELGLLGNAKKIELKDNMLCGNIPDEVLALDGGVGLKIITDNSIGTPCVVSDLSTEMLPTYAPTPFVPIQTYGTSELDFVVEVGSLTCSEVFAALKSSLSSISTSAQTELLECVLSASSTRRHLTVTTMEIAIAVQFLLTDDGDESATDTTIQMVQEFTDDLTETINDNRFINLLVQSLGTDEVNVDTDALMNSLSGMYDTIEVEEIIRSRPPSFRPTTDPVQKTPDAQSNDLITVGGAVGGSLVIMCMISACICSRGFRKNRRFSQKLMKLWQDKESPLTERNAKTLEGDRGKSIHDSTHATHSDTESDEWEYPGWKVTM</sequence>
<keyword evidence="2" id="KW-0812">Transmembrane</keyword>
<reference evidence="3" key="1">
    <citation type="submission" date="2021-01" db="EMBL/GenBank/DDBJ databases">
        <authorList>
            <person name="Corre E."/>
            <person name="Pelletier E."/>
            <person name="Niang G."/>
            <person name="Scheremetjew M."/>
            <person name="Finn R."/>
            <person name="Kale V."/>
            <person name="Holt S."/>
            <person name="Cochrane G."/>
            <person name="Meng A."/>
            <person name="Brown T."/>
            <person name="Cohen L."/>
        </authorList>
    </citation>
    <scope>NUCLEOTIDE SEQUENCE</scope>
    <source>
        <strain evidence="3">CCMP1381</strain>
    </source>
</reference>
<gene>
    <name evidence="3" type="ORF">DSPE1174_LOCUS21958</name>
</gene>
<feature type="compositionally biased region" description="Basic and acidic residues" evidence="1">
    <location>
        <begin position="307"/>
        <end position="334"/>
    </location>
</feature>
<protein>
    <submittedName>
        <fullName evidence="3">Uncharacterized protein</fullName>
    </submittedName>
</protein>
<dbReference type="InterPro" id="IPR032675">
    <property type="entry name" value="LRR_dom_sf"/>
</dbReference>
<dbReference type="SUPFAM" id="SSF52058">
    <property type="entry name" value="L domain-like"/>
    <property type="match status" value="1"/>
</dbReference>
<accession>A0A7S2GJ62</accession>
<keyword evidence="2" id="KW-1133">Transmembrane helix</keyword>
<organism evidence="3">
    <name type="scientific">Octactis speculum</name>
    <dbReference type="NCBI Taxonomy" id="3111310"/>
    <lineage>
        <taxon>Eukaryota</taxon>
        <taxon>Sar</taxon>
        <taxon>Stramenopiles</taxon>
        <taxon>Ochrophyta</taxon>
        <taxon>Dictyochophyceae</taxon>
        <taxon>Dictyochales</taxon>
        <taxon>Dictyochaceae</taxon>
        <taxon>Octactis</taxon>
    </lineage>
</organism>
<dbReference type="AlphaFoldDB" id="A0A7S2GJ62"/>
<dbReference type="Gene3D" id="3.80.10.10">
    <property type="entry name" value="Ribonuclease Inhibitor"/>
    <property type="match status" value="1"/>
</dbReference>
<keyword evidence="2" id="KW-0472">Membrane</keyword>
<feature type="region of interest" description="Disordered" evidence="1">
    <location>
        <begin position="307"/>
        <end position="348"/>
    </location>
</feature>
<feature type="transmembrane region" description="Helical" evidence="2">
    <location>
        <begin position="260"/>
        <end position="282"/>
    </location>
</feature>
<name>A0A7S2GJ62_9STRA</name>
<proteinExistence type="predicted"/>
<evidence type="ECO:0000313" key="3">
    <source>
        <dbReference type="EMBL" id="CAD9453136.1"/>
    </source>
</evidence>
<evidence type="ECO:0000256" key="1">
    <source>
        <dbReference type="SAM" id="MobiDB-lite"/>
    </source>
</evidence>